<keyword evidence="10" id="KW-0464">Manganese</keyword>
<dbReference type="Proteomes" id="UP001529255">
    <property type="component" value="Unassembled WGS sequence"/>
</dbReference>
<dbReference type="Pfam" id="PF18419">
    <property type="entry name" value="ATP-grasp_6"/>
    <property type="match status" value="1"/>
</dbReference>
<protein>
    <recommendedName>
        <fullName evidence="13">Glutathione biosynthesis bifunctional protein GshAB</fullName>
    </recommendedName>
    <alternativeName>
        <fullName evidence="13">Gamma-GCS-GS</fullName>
        <shortName evidence="13">GCS-GS</shortName>
    </alternativeName>
    <domain>
        <recommendedName>
            <fullName evidence="13">Glutamate--cysteine ligase</fullName>
            <ecNumber evidence="13">6.3.2.2</ecNumber>
        </recommendedName>
        <alternativeName>
            <fullName evidence="13">Gamma-ECS</fullName>
            <shortName evidence="13">GCS</shortName>
        </alternativeName>
        <alternativeName>
            <fullName evidence="13">Gamma-glutamylcysteine synthetase</fullName>
        </alternativeName>
    </domain>
    <domain>
        <recommendedName>
            <fullName evidence="13">Glutathione synthetase</fullName>
            <ecNumber evidence="13">6.3.2.3</ecNumber>
        </recommendedName>
        <alternativeName>
            <fullName evidence="13">GSH synthetase</fullName>
            <shortName evidence="13">GS</shortName>
            <shortName evidence="13">GSH-S</shortName>
            <shortName evidence="13">GSHase</shortName>
        </alternativeName>
        <alternativeName>
            <fullName evidence="13">Glutathione synthase</fullName>
        </alternativeName>
    </domain>
</protein>
<dbReference type="GO" id="GO:0004357">
    <property type="term" value="F:glutamate-cysteine ligase activity"/>
    <property type="evidence" value="ECO:0007669"/>
    <property type="project" value="UniProtKB-EC"/>
</dbReference>
<comment type="catalytic activity">
    <reaction evidence="12 13">
        <text>L-cysteine + L-glutamate + ATP = gamma-L-glutamyl-L-cysteine + ADP + phosphate + H(+)</text>
        <dbReference type="Rhea" id="RHEA:13285"/>
        <dbReference type="ChEBI" id="CHEBI:15378"/>
        <dbReference type="ChEBI" id="CHEBI:29985"/>
        <dbReference type="ChEBI" id="CHEBI:30616"/>
        <dbReference type="ChEBI" id="CHEBI:35235"/>
        <dbReference type="ChEBI" id="CHEBI:43474"/>
        <dbReference type="ChEBI" id="CHEBI:58173"/>
        <dbReference type="ChEBI" id="CHEBI:456216"/>
        <dbReference type="EC" id="6.3.2.2"/>
    </reaction>
</comment>
<dbReference type="SUPFAM" id="SSF56059">
    <property type="entry name" value="Glutathione synthetase ATP-binding domain-like"/>
    <property type="match status" value="1"/>
</dbReference>
<evidence type="ECO:0000256" key="12">
    <source>
        <dbReference type="ARBA" id="ARBA00048819"/>
    </source>
</evidence>
<sequence>MTINQLLQKLESTSPILQANFGIERESLRVDRQGQLAQTPHPSCLGARSFHPYIQTDFCEFQMELITPVAKSTTEARRLLGAITDVTGRSISQDEVLWPLSMPPRIKAQEIQVAQLENEFERHYRNYLAEKYGTKLQAISGIHYNMELGKDLVEALFQESDQTDMIAFKNALYLKLAQNYLRYRWVITYLFGAAPIAEQGFFDQEVPEPVRSFRNSDHGYVNKEEIQVSFDNLEDYVSDIETYIANGDLIAEKEFYSAVRFRGQKANRSFLDKGITYLEFRNFDLNPFERIGISQTTMDTVHLLILAFLWLDSPENVDQVLAQGHALNEKIALSHPLEPLPDQAMTETKDIIKALDQLVQHFGLGDYHQDLVKQVKATFADPKQTLSAQLLPYIKDKSLADFALNKALAYQDYDWTAHYALKGYEEMELSTQMLLFDAIQKGINFDILDEQDQFLKLWHKDHVEYVKNGNMTSKDNYVVPLAMANKTVTKKILADAGFPVPAGDEFTSLEQGLAYYPLIKNKQIVVKPKSTNFGLGISIFQEPASLENYQKALEIAFAEDTAVLVEEFIPGTEYRFFILDGHCEAVLLRVAANVVGDGKHTIRELVAHKNANPLRGHDHRSPLEIIALGDIEQLMLAQQGYTPDDILPDGEKVNLRRNSNISTGGDSIDVTETMDSSYQELAAAMATSMGAWACGVDLIIPDETQIASKENPHCTCIELNFNPSMYMHTYCAEGPGQAITPKILDKLFPELVALKHQN</sequence>
<evidence type="ECO:0000313" key="15">
    <source>
        <dbReference type="EMBL" id="MDL5042990.1"/>
    </source>
</evidence>
<comment type="cofactor">
    <cofactor evidence="2">
        <name>Mg(2+)</name>
        <dbReference type="ChEBI" id="CHEBI:18420"/>
    </cofactor>
</comment>
<evidence type="ECO:0000256" key="9">
    <source>
        <dbReference type="ARBA" id="ARBA00022842"/>
    </source>
</evidence>
<dbReference type="InterPro" id="IPR011761">
    <property type="entry name" value="ATP-grasp"/>
</dbReference>
<proteinExistence type="inferred from homology"/>
<dbReference type="Pfam" id="PF04262">
    <property type="entry name" value="Glu_cys_ligase"/>
    <property type="match status" value="2"/>
</dbReference>
<name>A0ABT7LQR4_9STRE</name>
<keyword evidence="6" id="KW-0479">Metal-binding</keyword>
<comment type="pathway">
    <text evidence="13">Sulfur metabolism; glutathione biosynthesis; glutathione from L-cysteine and L-glutamate: step 2/2.</text>
</comment>
<dbReference type="EMBL" id="JASUZV010000002">
    <property type="protein sequence ID" value="MDL5042990.1"/>
    <property type="molecule type" value="Genomic_DNA"/>
</dbReference>
<evidence type="ECO:0000256" key="8">
    <source>
        <dbReference type="ARBA" id="ARBA00022840"/>
    </source>
</evidence>
<dbReference type="RefSeq" id="WP_285955549.1">
    <property type="nucleotide sequence ID" value="NZ_JASUZV010000002.1"/>
</dbReference>
<comment type="similarity">
    <text evidence="13">In the N-terminal section; belongs to the glutamate--cysteine ligase type 1 family. Type 2 subfamily.</text>
</comment>
<feature type="domain" description="ATP-grasp" evidence="14">
    <location>
        <begin position="490"/>
        <end position="748"/>
    </location>
</feature>
<dbReference type="NCBIfam" id="TIGR01435">
    <property type="entry name" value="glu_cys_lig_rel"/>
    <property type="match status" value="1"/>
</dbReference>
<organism evidence="15 16">
    <name type="scientific">Streptococcus raffinosi</name>
    <dbReference type="NCBI Taxonomy" id="3053355"/>
    <lineage>
        <taxon>Bacteria</taxon>
        <taxon>Bacillati</taxon>
        <taxon>Bacillota</taxon>
        <taxon>Bacilli</taxon>
        <taxon>Lactobacillales</taxon>
        <taxon>Streptococcaceae</taxon>
        <taxon>Streptococcus</taxon>
    </lineage>
</organism>
<dbReference type="PROSITE" id="PS50975">
    <property type="entry name" value="ATP_GRASP"/>
    <property type="match status" value="1"/>
</dbReference>
<keyword evidence="5 13" id="KW-0317">Glutathione biosynthesis</keyword>
<evidence type="ECO:0000256" key="10">
    <source>
        <dbReference type="ARBA" id="ARBA00023211"/>
    </source>
</evidence>
<dbReference type="Gene3D" id="3.30.590.20">
    <property type="match status" value="1"/>
</dbReference>
<evidence type="ECO:0000259" key="14">
    <source>
        <dbReference type="PROSITE" id="PS50975"/>
    </source>
</evidence>
<dbReference type="EC" id="6.3.2.3" evidence="13"/>
<evidence type="ECO:0000256" key="11">
    <source>
        <dbReference type="ARBA" id="ARBA00023268"/>
    </source>
</evidence>
<comment type="pathway">
    <text evidence="3 13">Sulfur metabolism; glutathione biosynthesis; glutathione from L-cysteine and L-glutamate: step 1/2.</text>
</comment>
<evidence type="ECO:0000256" key="7">
    <source>
        <dbReference type="ARBA" id="ARBA00022741"/>
    </source>
</evidence>
<keyword evidence="16" id="KW-1185">Reference proteome</keyword>
<dbReference type="PANTHER" id="PTHR38761">
    <property type="entry name" value="GLUTAMATE--CYSTEINE LIGASE"/>
    <property type="match status" value="1"/>
</dbReference>
<dbReference type="InterPro" id="IPR006334">
    <property type="entry name" value="Glut_cys_ligase"/>
</dbReference>
<keyword evidence="4 13" id="KW-0436">Ligase</keyword>
<evidence type="ECO:0000256" key="4">
    <source>
        <dbReference type="ARBA" id="ARBA00022598"/>
    </source>
</evidence>
<keyword evidence="9" id="KW-0460">Magnesium</keyword>
<keyword evidence="11 13" id="KW-0511">Multifunctional enzyme</keyword>
<comment type="caution">
    <text evidence="15">The sequence shown here is derived from an EMBL/GenBank/DDBJ whole genome shotgun (WGS) entry which is preliminary data.</text>
</comment>
<dbReference type="InterPro" id="IPR040657">
    <property type="entry name" value="GshAB_ATP-grasp"/>
</dbReference>
<dbReference type="Gene3D" id="3.30.470.20">
    <property type="entry name" value="ATP-grasp fold, B domain"/>
    <property type="match status" value="2"/>
</dbReference>
<feature type="region of interest" description="Glutamate--cysteine ligase" evidence="13">
    <location>
        <begin position="1"/>
        <end position="332"/>
    </location>
</feature>
<comment type="function">
    <text evidence="13">Synthesizes glutathione from L-glutamate and L-cysteine via gamma-L-glutamyl-L-cysteine.</text>
</comment>
<comment type="catalytic activity">
    <reaction evidence="13">
        <text>gamma-L-glutamyl-L-cysteine + glycine + ATP = glutathione + ADP + phosphate + H(+)</text>
        <dbReference type="Rhea" id="RHEA:13557"/>
        <dbReference type="ChEBI" id="CHEBI:15378"/>
        <dbReference type="ChEBI" id="CHEBI:30616"/>
        <dbReference type="ChEBI" id="CHEBI:43474"/>
        <dbReference type="ChEBI" id="CHEBI:57305"/>
        <dbReference type="ChEBI" id="CHEBI:57925"/>
        <dbReference type="ChEBI" id="CHEBI:58173"/>
        <dbReference type="ChEBI" id="CHEBI:456216"/>
        <dbReference type="EC" id="6.3.2.3"/>
    </reaction>
</comment>
<gene>
    <name evidence="13 15" type="primary">gshAB</name>
    <name evidence="13" type="synonym">gshF</name>
    <name evidence="15" type="ORF">QRD39_02560</name>
</gene>
<evidence type="ECO:0000256" key="5">
    <source>
        <dbReference type="ARBA" id="ARBA00022684"/>
    </source>
</evidence>
<dbReference type="InterPro" id="IPR007370">
    <property type="entry name" value="Glu_cys_ligase"/>
</dbReference>
<reference evidence="15 16" key="1">
    <citation type="submission" date="2023-06" db="EMBL/GenBank/DDBJ databases">
        <title>A potential novel species of Streptococcus isolated from human milk sample.</title>
        <authorList>
            <person name="Nguyen H.V."/>
            <person name="Trinh A.T.V."/>
            <person name="Hoang A.T.L."/>
            <person name="Bui L.N.H."/>
            <person name="Tran Q.T.L."/>
            <person name="Trinh T."/>
        </authorList>
    </citation>
    <scope>NUCLEOTIDE SEQUENCE [LARGE SCALE GENOMIC DNA]</scope>
    <source>
        <strain evidence="15 16">VTCC 12812</strain>
    </source>
</reference>
<accession>A0ABT7LQR4</accession>
<dbReference type="InterPro" id="IPR014746">
    <property type="entry name" value="Gln_synth/guanido_kin_cat_dom"/>
</dbReference>
<dbReference type="EC" id="6.3.2.2" evidence="13"/>
<comment type="subunit">
    <text evidence="13">Monomer.</text>
</comment>
<dbReference type="SUPFAM" id="SSF55931">
    <property type="entry name" value="Glutamine synthetase/guanido kinase"/>
    <property type="match status" value="1"/>
</dbReference>
<dbReference type="NCBIfam" id="NF002688">
    <property type="entry name" value="PRK02471.1"/>
    <property type="match status" value="1"/>
</dbReference>
<evidence type="ECO:0000256" key="2">
    <source>
        <dbReference type="ARBA" id="ARBA00001946"/>
    </source>
</evidence>
<keyword evidence="7 13" id="KW-0547">Nucleotide-binding</keyword>
<dbReference type="HAMAP" id="MF_00782">
    <property type="entry name" value="Glut_biosynth"/>
    <property type="match status" value="1"/>
</dbReference>
<evidence type="ECO:0000256" key="1">
    <source>
        <dbReference type="ARBA" id="ARBA00001936"/>
    </source>
</evidence>
<evidence type="ECO:0000256" key="3">
    <source>
        <dbReference type="ARBA" id="ARBA00005006"/>
    </source>
</evidence>
<dbReference type="InterPro" id="IPR006335">
    <property type="entry name" value="Glut_biosynth"/>
</dbReference>
<keyword evidence="8 13" id="KW-0067">ATP-binding</keyword>
<dbReference type="PANTHER" id="PTHR38761:SF1">
    <property type="entry name" value="GLUTAMATE--CYSTEINE LIGASE"/>
    <property type="match status" value="1"/>
</dbReference>
<dbReference type="GO" id="GO:0004363">
    <property type="term" value="F:glutathione synthase activity"/>
    <property type="evidence" value="ECO:0007669"/>
    <property type="project" value="UniProtKB-EC"/>
</dbReference>
<evidence type="ECO:0000256" key="6">
    <source>
        <dbReference type="ARBA" id="ARBA00022723"/>
    </source>
</evidence>
<evidence type="ECO:0000256" key="13">
    <source>
        <dbReference type="HAMAP-Rule" id="MF_00782"/>
    </source>
</evidence>
<comment type="cofactor">
    <cofactor evidence="1">
        <name>Mn(2+)</name>
        <dbReference type="ChEBI" id="CHEBI:29035"/>
    </cofactor>
</comment>
<evidence type="ECO:0000313" key="16">
    <source>
        <dbReference type="Proteomes" id="UP001529255"/>
    </source>
</evidence>